<evidence type="ECO:0000313" key="9">
    <source>
        <dbReference type="EMBL" id="KAL0569127.1"/>
    </source>
</evidence>
<name>A0ABR3F1Q4_9AGAR</name>
<comment type="pathway">
    <text evidence="2">Secondary metabolite biosynthesis.</text>
</comment>
<evidence type="ECO:0000313" key="10">
    <source>
        <dbReference type="Proteomes" id="UP001465976"/>
    </source>
</evidence>
<keyword evidence="5" id="KW-0479">Metal-binding</keyword>
<dbReference type="Proteomes" id="UP001465976">
    <property type="component" value="Unassembled WGS sequence"/>
</dbReference>
<evidence type="ECO:0008006" key="11">
    <source>
        <dbReference type="Google" id="ProtNLM"/>
    </source>
</evidence>
<evidence type="ECO:0000256" key="5">
    <source>
        <dbReference type="ARBA" id="ARBA00022723"/>
    </source>
</evidence>
<dbReference type="InterPro" id="IPR050364">
    <property type="entry name" value="Cytochrome_P450_fung"/>
</dbReference>
<keyword evidence="8" id="KW-0503">Monooxygenase</keyword>
<keyword evidence="7" id="KW-0408">Iron</keyword>
<dbReference type="SUPFAM" id="SSF48264">
    <property type="entry name" value="Cytochrome P450"/>
    <property type="match status" value="1"/>
</dbReference>
<sequence length="387" mass="43577">MSVFLLCVSVASAAVFLYLRGRKQATLPYPPGPTPRLFVGNLYDAPKSKPWKTYYEWSKMYGSGLVHFQVNSQHTVIINTQDLSDRMLEKRARVYSDRPYIPMADLLGWGRINAGLIRYGDTWRKHRRLYQQGFRPDAVLQYLPIQSSKTSEFISNLHEDPVNFMAHIRTLAAATILATIYGYDISPKNDYYVDLAEKAVGHLSEELGSPAAAIINILPVLRHLPPWLPIFRFQRCAAVCQNLVNQMMEVPFEYVKSNMRSGTGKPSLLATFLEHHEANGGDEDQAFVIKGVSATGYGAGADTTVVAIETFFLAMGINPDVQKKAQLELDNVIGRGRAPDYEDRPHLPYIEAVFRETLRWSPSLPMSAFRAAFTDDMIDGYYIPKGE</sequence>
<evidence type="ECO:0000256" key="1">
    <source>
        <dbReference type="ARBA" id="ARBA00001971"/>
    </source>
</evidence>
<evidence type="ECO:0000256" key="2">
    <source>
        <dbReference type="ARBA" id="ARBA00005179"/>
    </source>
</evidence>
<dbReference type="InterPro" id="IPR036396">
    <property type="entry name" value="Cyt_P450_sf"/>
</dbReference>
<dbReference type="InterPro" id="IPR002401">
    <property type="entry name" value="Cyt_P450_E_grp-I"/>
</dbReference>
<dbReference type="Pfam" id="PF00067">
    <property type="entry name" value="p450"/>
    <property type="match status" value="1"/>
</dbReference>
<evidence type="ECO:0000256" key="8">
    <source>
        <dbReference type="ARBA" id="ARBA00023033"/>
    </source>
</evidence>
<keyword evidence="4" id="KW-0349">Heme</keyword>
<comment type="cofactor">
    <cofactor evidence="1">
        <name>heme</name>
        <dbReference type="ChEBI" id="CHEBI:30413"/>
    </cofactor>
</comment>
<comment type="similarity">
    <text evidence="3">Belongs to the cytochrome P450 family.</text>
</comment>
<dbReference type="PRINTS" id="PR00463">
    <property type="entry name" value="EP450I"/>
</dbReference>
<comment type="caution">
    <text evidence="9">The sequence shown here is derived from an EMBL/GenBank/DDBJ whole genome shotgun (WGS) entry which is preliminary data.</text>
</comment>
<evidence type="ECO:0000256" key="7">
    <source>
        <dbReference type="ARBA" id="ARBA00023004"/>
    </source>
</evidence>
<evidence type="ECO:0000256" key="3">
    <source>
        <dbReference type="ARBA" id="ARBA00010617"/>
    </source>
</evidence>
<protein>
    <recommendedName>
        <fullName evidence="11">Cytochrome P450</fullName>
    </recommendedName>
</protein>
<gene>
    <name evidence="9" type="ORF">V5O48_012840</name>
</gene>
<keyword evidence="6" id="KW-0560">Oxidoreductase</keyword>
<organism evidence="9 10">
    <name type="scientific">Marasmius crinis-equi</name>
    <dbReference type="NCBI Taxonomy" id="585013"/>
    <lineage>
        <taxon>Eukaryota</taxon>
        <taxon>Fungi</taxon>
        <taxon>Dikarya</taxon>
        <taxon>Basidiomycota</taxon>
        <taxon>Agaricomycotina</taxon>
        <taxon>Agaricomycetes</taxon>
        <taxon>Agaricomycetidae</taxon>
        <taxon>Agaricales</taxon>
        <taxon>Marasmiineae</taxon>
        <taxon>Marasmiaceae</taxon>
        <taxon>Marasmius</taxon>
    </lineage>
</organism>
<dbReference type="PANTHER" id="PTHR46300:SF7">
    <property type="entry name" value="P450, PUTATIVE (EUROFUNG)-RELATED"/>
    <property type="match status" value="1"/>
</dbReference>
<evidence type="ECO:0000256" key="4">
    <source>
        <dbReference type="ARBA" id="ARBA00022617"/>
    </source>
</evidence>
<accession>A0ABR3F1Q4</accession>
<dbReference type="Gene3D" id="1.10.630.10">
    <property type="entry name" value="Cytochrome P450"/>
    <property type="match status" value="1"/>
</dbReference>
<dbReference type="PANTHER" id="PTHR46300">
    <property type="entry name" value="P450, PUTATIVE (EUROFUNG)-RELATED-RELATED"/>
    <property type="match status" value="1"/>
</dbReference>
<keyword evidence="10" id="KW-1185">Reference proteome</keyword>
<dbReference type="EMBL" id="JBAHYK010001186">
    <property type="protein sequence ID" value="KAL0569127.1"/>
    <property type="molecule type" value="Genomic_DNA"/>
</dbReference>
<evidence type="ECO:0000256" key="6">
    <source>
        <dbReference type="ARBA" id="ARBA00023002"/>
    </source>
</evidence>
<proteinExistence type="inferred from homology"/>
<reference evidence="9 10" key="1">
    <citation type="submission" date="2024-02" db="EMBL/GenBank/DDBJ databases">
        <title>A draft genome for the cacao thread blight pathogen Marasmius crinis-equi.</title>
        <authorList>
            <person name="Cohen S.P."/>
            <person name="Baruah I.K."/>
            <person name="Amoako-Attah I."/>
            <person name="Bukari Y."/>
            <person name="Meinhardt L.W."/>
            <person name="Bailey B.A."/>
        </authorList>
    </citation>
    <scope>NUCLEOTIDE SEQUENCE [LARGE SCALE GENOMIC DNA]</scope>
    <source>
        <strain evidence="9 10">GH-76</strain>
    </source>
</reference>
<dbReference type="InterPro" id="IPR001128">
    <property type="entry name" value="Cyt_P450"/>
</dbReference>